<dbReference type="EMBL" id="CAGKOT010000008">
    <property type="protein sequence ID" value="CAB5352170.1"/>
    <property type="molecule type" value="Genomic_DNA"/>
</dbReference>
<dbReference type="Proteomes" id="UP000684084">
    <property type="component" value="Unassembled WGS sequence"/>
</dbReference>
<evidence type="ECO:0008006" key="3">
    <source>
        <dbReference type="Google" id="ProtNLM"/>
    </source>
</evidence>
<sequence length="1060" mass="122845">MLVSFNCSVLSDTFNLIDSFLVNFNKENDENIIAKLGNNHYDFKDFKVGHLKDYICDRRKVADSDRHAVKLWKVDVKDESDIKEKPKEDEMKPRLMFKDYFQDELNGVKFTMSNIHVIAIIPMSFNCSVLSDTVNPLDSFLVNFNKENNENIIAKLGNNHYDFKDFKVGHLKDYICDRRKVADSDRHAVKLWKVDVKDESDIKEKPKEDEMKPRLMFKDYFQDELNGVKFTMSNIHVIAIIPMSFNCSVLSDTVNPLDSFLVNFNKENNENIIAKLGNNHYDFKDFKVGHLKDYICDRRKVADSDRHAVKLWKVDVKDESDIKEKPKEDEMKPRLMFKDYFQDELNGVKFTMSNIHVIAIIPTDPSQQGVTQNGVNWNDVNSIYNWMMTLKRPPKTVVPKLVSTSGADFPLQGREETMKILMEGNGSRNGICERFTKRNETDRNIHPIPILANGPGTGKSRFLQEIPTLLREQAEKYTNDDELLNMIKDRMYSVNVTFGNGTPAKLDDVFFGETSVALRILYEHFISGGAYDYEKFVMMCGENCKIKISGALEIVLKDVDTDINIIILGIDELNNLHSLYDRDLFKNNPLRSIIHAVGGLNCLGKNIFHVPILAGTIQGPLEEILKESTYRYLQLPLRLLQSREVQNIIEFVSERYSLGDYINSGTFRRCISDFGGQVRALEIFFEDLVKKFGRGTNNVDYVHCITNVKEELMDRYKFKHFAYTVTPAIAHAILNIPVSKHNVADKDGRVSYIDLSSEGILNLEKVADSASFYVRMPYIWIAILTSFNKSCEFWEVMIKQDSHVFWESFEFFNVKFWTLRLTLLSILNKDVTIKDLFRGAYGFNEFEFLENQEYKFKLLDESSIKYQELKHRYPHTSQNEHLSPCTVYKNCKGAPFDIFFFINNCLFAIQVKSSDATTNQPQTLSKKIIQDEYEKTEKAYKELKAKIPELKDWMLFICTNGPKTEDALDLLQSNCLVVYKANFKDFYGYTYSSRAEFSEANDKLDANTASEYELRTVEMMEEETAHEICNKRLYNDEDDLYSKVSMNEQAKKRIKVVKKN</sequence>
<evidence type="ECO:0000313" key="2">
    <source>
        <dbReference type="Proteomes" id="UP000684084"/>
    </source>
</evidence>
<gene>
    <name evidence="1" type="ORF">CHRIB12_LOCUS5373</name>
</gene>
<protein>
    <recommendedName>
        <fullName evidence="3">Crinkler family protein</fullName>
    </recommendedName>
</protein>
<comment type="caution">
    <text evidence="1">The sequence shown here is derived from an EMBL/GenBank/DDBJ whole genome shotgun (WGS) entry which is preliminary data.</text>
</comment>
<evidence type="ECO:0000313" key="1">
    <source>
        <dbReference type="EMBL" id="CAB5352170.1"/>
    </source>
</evidence>
<name>A0A915YYI3_9GLOM</name>
<dbReference type="OrthoDB" id="2397966at2759"/>
<dbReference type="AlphaFoldDB" id="A0A915YYI3"/>
<accession>A0A915YYI3</accession>
<dbReference type="VEuPathDB" id="FungiDB:RhiirFUN_025217"/>
<proteinExistence type="predicted"/>
<organism evidence="1 2">
    <name type="scientific">Rhizophagus irregularis</name>
    <dbReference type="NCBI Taxonomy" id="588596"/>
    <lineage>
        <taxon>Eukaryota</taxon>
        <taxon>Fungi</taxon>
        <taxon>Fungi incertae sedis</taxon>
        <taxon>Mucoromycota</taxon>
        <taxon>Glomeromycotina</taxon>
        <taxon>Glomeromycetes</taxon>
        <taxon>Glomerales</taxon>
        <taxon>Glomeraceae</taxon>
        <taxon>Rhizophagus</taxon>
    </lineage>
</organism>
<dbReference type="VEuPathDB" id="FungiDB:RhiirFUN_025040"/>
<reference evidence="1" key="1">
    <citation type="submission" date="2020-05" db="EMBL/GenBank/DDBJ databases">
        <authorList>
            <person name="Rincon C."/>
            <person name="Sanders R I."/>
            <person name="Robbins C."/>
            <person name="Chaturvedi A."/>
        </authorList>
    </citation>
    <scope>NUCLEOTIDE SEQUENCE</scope>
    <source>
        <strain evidence="1">CHB12</strain>
    </source>
</reference>